<organism evidence="2">
    <name type="scientific">Fagus sylvatica</name>
    <name type="common">Beechnut</name>
    <dbReference type="NCBI Taxonomy" id="28930"/>
    <lineage>
        <taxon>Eukaryota</taxon>
        <taxon>Viridiplantae</taxon>
        <taxon>Streptophyta</taxon>
        <taxon>Embryophyta</taxon>
        <taxon>Tracheophyta</taxon>
        <taxon>Spermatophyta</taxon>
        <taxon>Magnoliopsida</taxon>
        <taxon>eudicotyledons</taxon>
        <taxon>Gunneridae</taxon>
        <taxon>Pentapetalae</taxon>
        <taxon>rosids</taxon>
        <taxon>fabids</taxon>
        <taxon>Fagales</taxon>
        <taxon>Fagaceae</taxon>
        <taxon>Fagus</taxon>
    </lineage>
</organism>
<gene>
    <name evidence="2" type="ORF">FSB_LOCUS17542</name>
</gene>
<proteinExistence type="predicted"/>
<sequence>MDVQLAAGFETLSISSCSHLPQLGGFYFSALDLPLCSLLSISALCSRSHSLLSSSRSITLSAVPPSRATLCSLLSAVPPSPSHSSQPPLCRPAVPSHPQPPRRRPEPPQASPPCTDLLLPRFTISPYVVRKYSEFAWFFVIGSDQLVKVKSFGVCMVLHCFCSGGRKGLKKQNTADTTDDKNSCKFSCCNCIRSCCGGKEESNYSEVASQLKEIAIAFKNQGPVDANELYEAVMSTEGFAEEMLASAFDYMIQEEKVGRAFMAKAPRLRKLWLENYFTKNM</sequence>
<feature type="region of interest" description="Disordered" evidence="1">
    <location>
        <begin position="82"/>
        <end position="114"/>
    </location>
</feature>
<name>A0A2N9FRD5_FAGSY</name>
<evidence type="ECO:0000256" key="1">
    <source>
        <dbReference type="SAM" id="MobiDB-lite"/>
    </source>
</evidence>
<dbReference type="PANTHER" id="PTHR47127">
    <property type="entry name" value="10A19I.15"/>
    <property type="match status" value="1"/>
</dbReference>
<evidence type="ECO:0000313" key="2">
    <source>
        <dbReference type="EMBL" id="SPC89660.1"/>
    </source>
</evidence>
<dbReference type="EMBL" id="OIVN01001086">
    <property type="protein sequence ID" value="SPC89660.1"/>
    <property type="molecule type" value="Genomic_DNA"/>
</dbReference>
<dbReference type="AlphaFoldDB" id="A0A2N9FRD5"/>
<reference evidence="2" key="1">
    <citation type="submission" date="2018-02" db="EMBL/GenBank/DDBJ databases">
        <authorList>
            <person name="Cohen D.B."/>
            <person name="Kent A.D."/>
        </authorList>
    </citation>
    <scope>NUCLEOTIDE SEQUENCE</scope>
</reference>
<accession>A0A2N9FRD5</accession>
<protein>
    <submittedName>
        <fullName evidence="2">Uncharacterized protein</fullName>
    </submittedName>
</protein>